<name>A0A098TL79_9CYAN</name>
<organism evidence="4 5">
    <name type="scientific">Neosynechococcus sphagnicola sy1</name>
    <dbReference type="NCBI Taxonomy" id="1497020"/>
    <lineage>
        <taxon>Bacteria</taxon>
        <taxon>Bacillati</taxon>
        <taxon>Cyanobacteriota</taxon>
        <taxon>Cyanophyceae</taxon>
        <taxon>Neosynechococcales</taxon>
        <taxon>Neosynechococcaceae</taxon>
        <taxon>Neosynechococcus</taxon>
    </lineage>
</organism>
<dbReference type="STRING" id="1497020.DO97_17595"/>
<dbReference type="PANTHER" id="PTHR44591:SF3">
    <property type="entry name" value="RESPONSE REGULATORY DOMAIN-CONTAINING PROTEIN"/>
    <property type="match status" value="1"/>
</dbReference>
<evidence type="ECO:0000256" key="1">
    <source>
        <dbReference type="ARBA" id="ARBA00022553"/>
    </source>
</evidence>
<dbReference type="CDD" id="cd00156">
    <property type="entry name" value="REC"/>
    <property type="match status" value="1"/>
</dbReference>
<dbReference type="EMBL" id="JJML01000064">
    <property type="protein sequence ID" value="KGF71578.1"/>
    <property type="molecule type" value="Genomic_DNA"/>
</dbReference>
<reference evidence="4 5" key="1">
    <citation type="journal article" date="2014" name="Mol. Ecol.">
        <title>Evolution of Synechococcus.</title>
        <authorList>
            <person name="Dvorak P."/>
            <person name="Casamatta D."/>
            <person name="Hasler P."/>
            <person name="Poulickova A."/>
            <person name="Ondrej V."/>
            <person name="Sanges R."/>
        </authorList>
    </citation>
    <scope>NUCLEOTIDE SEQUENCE [LARGE SCALE GENOMIC DNA]</scope>
    <source>
        <strain evidence="4 5">CAUP A 1101</strain>
    </source>
</reference>
<dbReference type="PANTHER" id="PTHR44591">
    <property type="entry name" value="STRESS RESPONSE REGULATOR PROTEIN 1"/>
    <property type="match status" value="1"/>
</dbReference>
<dbReference type="AlphaFoldDB" id="A0A098TL79"/>
<feature type="domain" description="Response regulatory" evidence="3">
    <location>
        <begin position="7"/>
        <end position="122"/>
    </location>
</feature>
<dbReference type="OrthoDB" id="530909at2"/>
<dbReference type="InterPro" id="IPR050595">
    <property type="entry name" value="Bact_response_regulator"/>
</dbReference>
<dbReference type="SMART" id="SM00448">
    <property type="entry name" value="REC"/>
    <property type="match status" value="1"/>
</dbReference>
<sequence>MQSIQSYILVVDQESEDLHILESLLGRLRCAVVIAHSTAQALARASQAPPYLVILTGNHPGGSESLVSVLRSMDRQNNIMIVALTDVHAPSWLYQEENPGFDGFLVKPISGDVLTSLVQSAWVRQACCSET</sequence>
<keyword evidence="1" id="KW-0597">Phosphoprotein</keyword>
<gene>
    <name evidence="4" type="ORF">DO97_17595</name>
</gene>
<keyword evidence="5" id="KW-1185">Reference proteome</keyword>
<evidence type="ECO:0000313" key="4">
    <source>
        <dbReference type="EMBL" id="KGF71578.1"/>
    </source>
</evidence>
<dbReference type="Gene3D" id="3.40.50.2300">
    <property type="match status" value="1"/>
</dbReference>
<evidence type="ECO:0000313" key="5">
    <source>
        <dbReference type="Proteomes" id="UP000030170"/>
    </source>
</evidence>
<comment type="caution">
    <text evidence="4">The sequence shown here is derived from an EMBL/GenBank/DDBJ whole genome shotgun (WGS) entry which is preliminary data.</text>
</comment>
<dbReference type="InterPro" id="IPR001789">
    <property type="entry name" value="Sig_transdc_resp-reg_receiver"/>
</dbReference>
<evidence type="ECO:0000259" key="3">
    <source>
        <dbReference type="PROSITE" id="PS50110"/>
    </source>
</evidence>
<dbReference type="Proteomes" id="UP000030170">
    <property type="component" value="Unassembled WGS sequence"/>
</dbReference>
<dbReference type="PROSITE" id="PS50110">
    <property type="entry name" value="RESPONSE_REGULATORY"/>
    <property type="match status" value="1"/>
</dbReference>
<proteinExistence type="predicted"/>
<accession>A0A098TL79</accession>
<evidence type="ECO:0000256" key="2">
    <source>
        <dbReference type="PROSITE-ProRule" id="PRU00169"/>
    </source>
</evidence>
<dbReference type="RefSeq" id="WP_036536404.1">
    <property type="nucleotide sequence ID" value="NZ_JJML01000064.1"/>
</dbReference>
<dbReference type="GO" id="GO:0000160">
    <property type="term" value="P:phosphorelay signal transduction system"/>
    <property type="evidence" value="ECO:0007669"/>
    <property type="project" value="InterPro"/>
</dbReference>
<comment type="caution">
    <text evidence="2">Lacks conserved residue(s) required for the propagation of feature annotation.</text>
</comment>
<dbReference type="SUPFAM" id="SSF52172">
    <property type="entry name" value="CheY-like"/>
    <property type="match status" value="1"/>
</dbReference>
<dbReference type="InterPro" id="IPR011006">
    <property type="entry name" value="CheY-like_superfamily"/>
</dbReference>
<protein>
    <recommendedName>
        <fullName evidence="3">Response regulatory domain-containing protein</fullName>
    </recommendedName>
</protein>